<dbReference type="GO" id="GO:0000026">
    <property type="term" value="F:alpha-1,2-mannosyltransferase activity"/>
    <property type="evidence" value="ECO:0007669"/>
    <property type="project" value="TreeGrafter"/>
</dbReference>
<dbReference type="EMBL" id="NKCK01000020">
    <property type="protein sequence ID" value="RSM10972.1"/>
    <property type="molecule type" value="Genomic_DNA"/>
</dbReference>
<evidence type="ECO:0000313" key="6">
    <source>
        <dbReference type="Proteomes" id="UP000287144"/>
    </source>
</evidence>
<sequence length="378" mass="44286">MTVARPVRALIAVGIILWCFFLFQIFAPSWGMRGPGERYSNFERDPNLDPTDEPEGVLHRTSPRYAHDAKKTERIDATLLALVRNEEVDGMVSSMRDLERTWNSKFNYPWTFFNDKPFTEEFKRKTSAATKAKCNYEVIPAEHWDAPSWIDNQIFDESAKILEKNGVQYARKLSYHQMCRWNSGLFYKHPALKDIRYYWRVEPNVHFFCDVDYDVFRYMHDHNKTYGFTINLYDDPKTLPSLWPETVKFLAEHPDYIHENAAVKWVTDDIRRPSTNKKAQGYSTSSPTRTTLTTLIVLVVSFYERWGDAPVHSIALGLFEDSSKIHWFRDIGYQHIPFFNCPNSPKCKGCITGRLTDGEAWLHREDCRPNWFKYAGMG</sequence>
<reference evidence="5 6" key="1">
    <citation type="submission" date="2017-06" db="EMBL/GenBank/DDBJ databases">
        <title>Comparative genomic analysis of Ambrosia Fusariam Clade fungi.</title>
        <authorList>
            <person name="Stajich J.E."/>
            <person name="Carrillo J."/>
            <person name="Kijimoto T."/>
            <person name="Eskalen A."/>
            <person name="O'Donnell K."/>
            <person name="Kasson M."/>
        </authorList>
    </citation>
    <scope>NUCLEOTIDE SEQUENCE [LARGE SCALE GENOMIC DNA]</scope>
    <source>
        <strain evidence="5 6">NRRL62579</strain>
    </source>
</reference>
<keyword evidence="3" id="KW-0808">Transferase</keyword>
<gene>
    <name evidence="5" type="ORF">CEP52_003222</name>
</gene>
<keyword evidence="4" id="KW-0472">Membrane</keyword>
<feature type="transmembrane region" description="Helical" evidence="4">
    <location>
        <begin position="7"/>
        <end position="27"/>
    </location>
</feature>
<keyword evidence="4" id="KW-1133">Transmembrane helix</keyword>
<dbReference type="GO" id="GO:0000032">
    <property type="term" value="P:cell wall mannoprotein biosynthetic process"/>
    <property type="evidence" value="ECO:0007669"/>
    <property type="project" value="TreeGrafter"/>
</dbReference>
<keyword evidence="6" id="KW-1185">Reference proteome</keyword>
<proteinExistence type="inferred from homology"/>
<evidence type="ECO:0000313" key="5">
    <source>
        <dbReference type="EMBL" id="RSM10972.1"/>
    </source>
</evidence>
<comment type="similarity">
    <text evidence="1">Belongs to the glycosyltransferase 15 family.</text>
</comment>
<comment type="caution">
    <text evidence="5">The sequence shown here is derived from an EMBL/GenBank/DDBJ whole genome shotgun (WGS) entry which is preliminary data.</text>
</comment>
<evidence type="ECO:0000256" key="3">
    <source>
        <dbReference type="ARBA" id="ARBA00022679"/>
    </source>
</evidence>
<dbReference type="Gene3D" id="3.90.550.10">
    <property type="entry name" value="Spore Coat Polysaccharide Biosynthesis Protein SpsA, Chain A"/>
    <property type="match status" value="1"/>
</dbReference>
<dbReference type="InterPro" id="IPR002685">
    <property type="entry name" value="Glyco_trans_15"/>
</dbReference>
<dbReference type="PANTHER" id="PTHR31121:SF7">
    <property type="entry name" value="MANNOSYLTRANSFERASE KTR4-RELATED"/>
    <property type="match status" value="1"/>
</dbReference>
<evidence type="ECO:0000256" key="1">
    <source>
        <dbReference type="ARBA" id="ARBA00007677"/>
    </source>
</evidence>
<dbReference type="PIRSF" id="PIRSF018153">
    <property type="entry name" value="Glyco_trans_15"/>
    <property type="match status" value="1"/>
</dbReference>
<protein>
    <recommendedName>
        <fullName evidence="7">Mannosyltransferase</fullName>
    </recommendedName>
</protein>
<dbReference type="PANTHER" id="PTHR31121">
    <property type="entry name" value="ALPHA-1,2 MANNOSYLTRANSFERASE KTR1"/>
    <property type="match status" value="1"/>
</dbReference>
<organism evidence="5 6">
    <name type="scientific">Fusarium oligoseptatum</name>
    <dbReference type="NCBI Taxonomy" id="2604345"/>
    <lineage>
        <taxon>Eukaryota</taxon>
        <taxon>Fungi</taxon>
        <taxon>Dikarya</taxon>
        <taxon>Ascomycota</taxon>
        <taxon>Pezizomycotina</taxon>
        <taxon>Sordariomycetes</taxon>
        <taxon>Hypocreomycetidae</taxon>
        <taxon>Hypocreales</taxon>
        <taxon>Nectriaceae</taxon>
        <taxon>Fusarium</taxon>
        <taxon>Fusarium solani species complex</taxon>
    </lineage>
</organism>
<dbReference type="SUPFAM" id="SSF53448">
    <property type="entry name" value="Nucleotide-diphospho-sugar transferases"/>
    <property type="match status" value="1"/>
</dbReference>
<evidence type="ECO:0008006" key="7">
    <source>
        <dbReference type="Google" id="ProtNLM"/>
    </source>
</evidence>
<name>A0A428U9I7_9HYPO</name>
<dbReference type="GO" id="GO:0005794">
    <property type="term" value="C:Golgi apparatus"/>
    <property type="evidence" value="ECO:0007669"/>
    <property type="project" value="TreeGrafter"/>
</dbReference>
<dbReference type="GO" id="GO:0006487">
    <property type="term" value="P:protein N-linked glycosylation"/>
    <property type="evidence" value="ECO:0007669"/>
    <property type="project" value="TreeGrafter"/>
</dbReference>
<dbReference type="Pfam" id="PF01793">
    <property type="entry name" value="Glyco_transf_15"/>
    <property type="match status" value="2"/>
</dbReference>
<accession>A0A428U9I7</accession>
<keyword evidence="4" id="KW-0812">Transmembrane</keyword>
<dbReference type="STRING" id="1325735.A0A428U9I7"/>
<dbReference type="InterPro" id="IPR029044">
    <property type="entry name" value="Nucleotide-diphossugar_trans"/>
</dbReference>
<dbReference type="GO" id="GO:0006493">
    <property type="term" value="P:protein O-linked glycosylation"/>
    <property type="evidence" value="ECO:0007669"/>
    <property type="project" value="TreeGrafter"/>
</dbReference>
<dbReference type="GO" id="GO:0016020">
    <property type="term" value="C:membrane"/>
    <property type="evidence" value="ECO:0007669"/>
    <property type="project" value="InterPro"/>
</dbReference>
<dbReference type="AlphaFoldDB" id="A0A428U9I7"/>
<evidence type="ECO:0000256" key="2">
    <source>
        <dbReference type="ARBA" id="ARBA00022676"/>
    </source>
</evidence>
<keyword evidence="2" id="KW-0328">Glycosyltransferase</keyword>
<evidence type="ECO:0000256" key="4">
    <source>
        <dbReference type="SAM" id="Phobius"/>
    </source>
</evidence>
<dbReference type="Proteomes" id="UP000287144">
    <property type="component" value="Unassembled WGS sequence"/>
</dbReference>